<comment type="caution">
    <text evidence="6">The sequence shown here is derived from an EMBL/GenBank/DDBJ whole genome shotgun (WGS) entry which is preliminary data.</text>
</comment>
<protein>
    <submittedName>
        <fullName evidence="6">Succinylglutamate desuccinylase/aspartoacylase family protein</fullName>
    </submittedName>
</protein>
<keyword evidence="3" id="KW-0378">Hydrolase</keyword>
<feature type="domain" description="Succinylglutamate desuccinylase/Aspartoacylase catalytic" evidence="5">
    <location>
        <begin position="28"/>
        <end position="145"/>
    </location>
</feature>
<keyword evidence="2" id="KW-0479">Metal-binding</keyword>
<comment type="cofactor">
    <cofactor evidence="1">
        <name>Zn(2+)</name>
        <dbReference type="ChEBI" id="CHEBI:29105"/>
    </cofactor>
</comment>
<sequence length="400" mass="46444">MVELCDDITGYCVNVGRVIGKLYSGEKGPTIIFTAGIHGNEPSGIFAIDRVFSMIESEKIKFKGSVYGLSGNLSALSLGERYLKSDLNRLWTYERMNSLKSKLNGNYVDDEREQVELFNEIQNILKTESGPFYFFDLHTTSSETNPFLTVNDCLVNRKFANLFPIPMILGIEEYLDGPLLSYINELGYVAFGFEGGSHNDHSSIDNHEAFILLSLVYSGSIRKKSIDYYKYYDRLAKTSHDSHEIFEIFYRFEIDDIGKFRMKPGFVNFQKIRKGTYIAKYNGVKIKAKESGRVFMPLYQNQGEDGFFLIREVNPFFLHLSARIRKMKLDRMLPLLPGVKWFDKEDGVLEVNTKIARFFARKFFHLFGYRAKSISQNKYLMRNREKASRSKDYENERFYQ</sequence>
<dbReference type="Proteomes" id="UP000559010">
    <property type="component" value="Unassembled WGS sequence"/>
</dbReference>
<dbReference type="InterPro" id="IPR050178">
    <property type="entry name" value="AspA/AstE_fam"/>
</dbReference>
<dbReference type="GO" id="GO:0016788">
    <property type="term" value="F:hydrolase activity, acting on ester bonds"/>
    <property type="evidence" value="ECO:0007669"/>
    <property type="project" value="InterPro"/>
</dbReference>
<evidence type="ECO:0000256" key="1">
    <source>
        <dbReference type="ARBA" id="ARBA00001947"/>
    </source>
</evidence>
<evidence type="ECO:0000256" key="4">
    <source>
        <dbReference type="ARBA" id="ARBA00022833"/>
    </source>
</evidence>
<dbReference type="Gene3D" id="3.40.630.10">
    <property type="entry name" value="Zn peptidases"/>
    <property type="match status" value="1"/>
</dbReference>
<dbReference type="InterPro" id="IPR055438">
    <property type="entry name" value="AstE_AspA_cat"/>
</dbReference>
<accession>A0A848IVQ9</accession>
<keyword evidence="4" id="KW-0862">Zinc</keyword>
<dbReference type="AlphaFoldDB" id="A0A848IVQ9"/>
<keyword evidence="7" id="KW-1185">Reference proteome</keyword>
<name>A0A848IVQ9_9BACT</name>
<evidence type="ECO:0000256" key="3">
    <source>
        <dbReference type="ARBA" id="ARBA00022801"/>
    </source>
</evidence>
<evidence type="ECO:0000313" key="7">
    <source>
        <dbReference type="Proteomes" id="UP000559010"/>
    </source>
</evidence>
<evidence type="ECO:0000259" key="5">
    <source>
        <dbReference type="Pfam" id="PF24827"/>
    </source>
</evidence>
<dbReference type="RefSeq" id="WP_169680639.1">
    <property type="nucleotide sequence ID" value="NZ_JABBNU010000005.1"/>
</dbReference>
<evidence type="ECO:0000313" key="6">
    <source>
        <dbReference type="EMBL" id="NMM48573.1"/>
    </source>
</evidence>
<dbReference type="SUPFAM" id="SSF53187">
    <property type="entry name" value="Zn-dependent exopeptidases"/>
    <property type="match status" value="1"/>
</dbReference>
<reference evidence="6 7" key="1">
    <citation type="submission" date="2020-04" db="EMBL/GenBank/DDBJ databases">
        <title>Flammeovirgaceae bacterium KN852 isolated from deep sea.</title>
        <authorList>
            <person name="Zhang D.-C."/>
        </authorList>
    </citation>
    <scope>NUCLEOTIDE SEQUENCE [LARGE SCALE GENOMIC DNA]</scope>
    <source>
        <strain evidence="6 7">KN852</strain>
    </source>
</reference>
<dbReference type="GO" id="GO:0005829">
    <property type="term" value="C:cytosol"/>
    <property type="evidence" value="ECO:0007669"/>
    <property type="project" value="TreeGrafter"/>
</dbReference>
<dbReference type="GO" id="GO:0046872">
    <property type="term" value="F:metal ion binding"/>
    <property type="evidence" value="ECO:0007669"/>
    <property type="project" value="UniProtKB-KW"/>
</dbReference>
<dbReference type="PANTHER" id="PTHR15162:SF7">
    <property type="entry name" value="SUCCINYLGLUTAMATE DESUCCINYLASE"/>
    <property type="match status" value="1"/>
</dbReference>
<organism evidence="6 7">
    <name type="scientific">Marinigracilibium pacificum</name>
    <dbReference type="NCBI Taxonomy" id="2729599"/>
    <lineage>
        <taxon>Bacteria</taxon>
        <taxon>Pseudomonadati</taxon>
        <taxon>Bacteroidota</taxon>
        <taxon>Cytophagia</taxon>
        <taxon>Cytophagales</taxon>
        <taxon>Flammeovirgaceae</taxon>
        <taxon>Marinigracilibium</taxon>
    </lineage>
</organism>
<dbReference type="PANTHER" id="PTHR15162">
    <property type="entry name" value="ASPARTOACYLASE"/>
    <property type="match status" value="1"/>
</dbReference>
<dbReference type="EMBL" id="JABBNU010000005">
    <property type="protein sequence ID" value="NMM48573.1"/>
    <property type="molecule type" value="Genomic_DNA"/>
</dbReference>
<gene>
    <name evidence="6" type="ORF">HH304_09195</name>
</gene>
<proteinExistence type="predicted"/>
<evidence type="ECO:0000256" key="2">
    <source>
        <dbReference type="ARBA" id="ARBA00022723"/>
    </source>
</evidence>
<dbReference type="Pfam" id="PF24827">
    <property type="entry name" value="AstE_AspA_cat"/>
    <property type="match status" value="1"/>
</dbReference>